<dbReference type="PRINTS" id="PR00385">
    <property type="entry name" value="P450"/>
</dbReference>
<dbReference type="InterPro" id="IPR001128">
    <property type="entry name" value="Cyt_P450"/>
</dbReference>
<proteinExistence type="inferred from homology"/>
<dbReference type="SUPFAM" id="SSF48264">
    <property type="entry name" value="Cytochrome P450"/>
    <property type="match status" value="1"/>
</dbReference>
<dbReference type="InterPro" id="IPR050196">
    <property type="entry name" value="Cytochrome_P450_Monoox"/>
</dbReference>
<accession>A0ABN2GVV9</accession>
<comment type="caution">
    <text evidence="2">The sequence shown here is derived from an EMBL/GenBank/DDBJ whole genome shotgun (WGS) entry which is preliminary data.</text>
</comment>
<dbReference type="Gene3D" id="1.10.630.10">
    <property type="entry name" value="Cytochrome P450"/>
    <property type="match status" value="1"/>
</dbReference>
<dbReference type="RefSeq" id="WP_344148987.1">
    <property type="nucleotide sequence ID" value="NZ_BAAANF010000007.1"/>
</dbReference>
<dbReference type="PRINTS" id="PR00463">
    <property type="entry name" value="EP450I"/>
</dbReference>
<evidence type="ECO:0000313" key="2">
    <source>
        <dbReference type="EMBL" id="GAA1677713.1"/>
    </source>
</evidence>
<dbReference type="PANTHER" id="PTHR24291">
    <property type="entry name" value="CYTOCHROME P450 FAMILY 4"/>
    <property type="match status" value="1"/>
</dbReference>
<organism evidence="2 3">
    <name type="scientific">Kribbella yunnanensis</name>
    <dbReference type="NCBI Taxonomy" id="190194"/>
    <lineage>
        <taxon>Bacteria</taxon>
        <taxon>Bacillati</taxon>
        <taxon>Actinomycetota</taxon>
        <taxon>Actinomycetes</taxon>
        <taxon>Propionibacteriales</taxon>
        <taxon>Kribbellaceae</taxon>
        <taxon>Kribbella</taxon>
    </lineage>
</organism>
<evidence type="ECO:0000313" key="3">
    <source>
        <dbReference type="Proteomes" id="UP001500280"/>
    </source>
</evidence>
<dbReference type="InterPro" id="IPR002401">
    <property type="entry name" value="Cyt_P450_E_grp-I"/>
</dbReference>
<name>A0ABN2GVV9_9ACTN</name>
<dbReference type="Proteomes" id="UP001500280">
    <property type="component" value="Unassembled WGS sequence"/>
</dbReference>
<comment type="similarity">
    <text evidence="1">Belongs to the cytochrome P450 family.</text>
</comment>
<evidence type="ECO:0000256" key="1">
    <source>
        <dbReference type="ARBA" id="ARBA00010617"/>
    </source>
</evidence>
<dbReference type="PANTHER" id="PTHR24291:SF191">
    <property type="entry name" value="STEROL 14-DEMETHYLASE"/>
    <property type="match status" value="1"/>
</dbReference>
<dbReference type="Pfam" id="PF00067">
    <property type="entry name" value="p450"/>
    <property type="match status" value="2"/>
</dbReference>
<dbReference type="InterPro" id="IPR036396">
    <property type="entry name" value="Cyt_P450_sf"/>
</dbReference>
<dbReference type="EMBL" id="BAAANF010000007">
    <property type="protein sequence ID" value="GAA1677713.1"/>
    <property type="molecule type" value="Genomic_DNA"/>
</dbReference>
<gene>
    <name evidence="2" type="ORF">GCM10009745_21460</name>
</gene>
<protein>
    <submittedName>
        <fullName evidence="2">Cytochrome P450</fullName>
    </submittedName>
</protein>
<reference evidence="2 3" key="1">
    <citation type="journal article" date="2019" name="Int. J. Syst. Evol. Microbiol.">
        <title>The Global Catalogue of Microorganisms (GCM) 10K type strain sequencing project: providing services to taxonomists for standard genome sequencing and annotation.</title>
        <authorList>
            <consortium name="The Broad Institute Genomics Platform"/>
            <consortium name="The Broad Institute Genome Sequencing Center for Infectious Disease"/>
            <person name="Wu L."/>
            <person name="Ma J."/>
        </authorList>
    </citation>
    <scope>NUCLEOTIDE SEQUENCE [LARGE SCALE GENOMIC DNA]</scope>
    <source>
        <strain evidence="2 3">JCM 14307</strain>
    </source>
</reference>
<keyword evidence="3" id="KW-1185">Reference proteome</keyword>
<sequence length="422" mass="48070">MPTAKAVDYFDLLRRPYDELVAMHRRRGEVVKTRLGPIHYTYLFGADANRFVFANSDLFRWREAFEFLVPITGETALITSDGAPHKRRRRLVQPAFHHRQIAGYVDTFRRNADRVIDSWRPGTVVDAYAEFRRAIRRSTIELLFGERLAADEQRLGDQLQLVLDLLDLLPFERLLQERLGLPKWRRALAAKAEVDARVFEEIAYRRAHPDEVGTDVLSSLVDAVDEDGDRLSDEEIRDQVISLISAGYETTSAAMGWLIHELVNAPKHWQPAPYDDPSIANLVSEALRLHPPAVLSARYVATEFEFAGERIPVGTQLIISPYVTHRLAEIWPDPTRFDPDRWDPQQASYRKPTPAEFLPFAAGAHRCIGSTFATVELQVVLSRLLERATLSPIAQRIEPIGYGAMRPRYGVQVRIDDVRPAS</sequence>